<dbReference type="OrthoDB" id="10648120at2759"/>
<accession>K5UHN2</accession>
<dbReference type="AlphaFoldDB" id="K5UHN2"/>
<dbReference type="EMBL" id="JH930588">
    <property type="protein sequence ID" value="EKM49026.1"/>
    <property type="molecule type" value="Genomic_DNA"/>
</dbReference>
<feature type="region of interest" description="Disordered" evidence="1">
    <location>
        <begin position="1"/>
        <end position="36"/>
    </location>
</feature>
<dbReference type="InParanoid" id="K5UHN2"/>
<name>K5UHN2_PHACS</name>
<feature type="compositionally biased region" description="Pro residues" evidence="1">
    <location>
        <begin position="96"/>
        <end position="107"/>
    </location>
</feature>
<protein>
    <submittedName>
        <fullName evidence="2">Uncharacterized protein</fullName>
    </submittedName>
</protein>
<organism evidence="2 3">
    <name type="scientific">Phanerochaete carnosa (strain HHB-10118-sp)</name>
    <name type="common">White-rot fungus</name>
    <name type="synonym">Peniophora carnosa</name>
    <dbReference type="NCBI Taxonomy" id="650164"/>
    <lineage>
        <taxon>Eukaryota</taxon>
        <taxon>Fungi</taxon>
        <taxon>Dikarya</taxon>
        <taxon>Basidiomycota</taxon>
        <taxon>Agaricomycotina</taxon>
        <taxon>Agaricomycetes</taxon>
        <taxon>Polyporales</taxon>
        <taxon>Phanerochaetaceae</taxon>
        <taxon>Phanerochaete</taxon>
    </lineage>
</organism>
<gene>
    <name evidence="2" type="ORF">PHACADRAFT_154750</name>
</gene>
<dbReference type="GeneID" id="18909000"/>
<evidence type="ECO:0000313" key="3">
    <source>
        <dbReference type="Proteomes" id="UP000008370"/>
    </source>
</evidence>
<feature type="compositionally biased region" description="Low complexity" evidence="1">
    <location>
        <begin position="129"/>
        <end position="151"/>
    </location>
</feature>
<evidence type="ECO:0000256" key="1">
    <source>
        <dbReference type="SAM" id="MobiDB-lite"/>
    </source>
</evidence>
<dbReference type="KEGG" id="pco:PHACADRAFT_154750"/>
<feature type="non-terminal residue" evidence="2">
    <location>
        <position position="1"/>
    </location>
</feature>
<feature type="region of interest" description="Disordered" evidence="1">
    <location>
        <begin position="76"/>
        <end position="220"/>
    </location>
</feature>
<dbReference type="HOGENOM" id="CLU_862091_0_0_1"/>
<keyword evidence="3" id="KW-1185">Reference proteome</keyword>
<dbReference type="RefSeq" id="XP_007402423.1">
    <property type="nucleotide sequence ID" value="XM_007402361.1"/>
</dbReference>
<feature type="compositionally biased region" description="Polar residues" evidence="1">
    <location>
        <begin position="76"/>
        <end position="89"/>
    </location>
</feature>
<reference evidence="2 3" key="1">
    <citation type="journal article" date="2012" name="BMC Genomics">
        <title>Comparative genomics of the white-rot fungi, Phanerochaete carnosa and P. chrysosporium, to elucidate the genetic basis of the distinct wood types they colonize.</title>
        <authorList>
            <person name="Suzuki H."/>
            <person name="MacDonald J."/>
            <person name="Syed K."/>
            <person name="Salamov A."/>
            <person name="Hori C."/>
            <person name="Aerts A."/>
            <person name="Henrissat B."/>
            <person name="Wiebenga A."/>
            <person name="vanKuyk P.A."/>
            <person name="Barry K."/>
            <person name="Lindquist E."/>
            <person name="LaButti K."/>
            <person name="Lapidus A."/>
            <person name="Lucas S."/>
            <person name="Coutinho P."/>
            <person name="Gong Y."/>
            <person name="Samejima M."/>
            <person name="Mahadevan R."/>
            <person name="Abou-Zaid M."/>
            <person name="de Vries R.P."/>
            <person name="Igarashi K."/>
            <person name="Yadav J.S."/>
            <person name="Grigoriev I.V."/>
            <person name="Master E.R."/>
        </authorList>
    </citation>
    <scope>NUCLEOTIDE SEQUENCE [LARGE SCALE GENOMIC DNA]</scope>
    <source>
        <strain evidence="2 3">HHB-10118-sp</strain>
    </source>
</reference>
<proteinExistence type="predicted"/>
<sequence>MLAHNPLKRRAEEPLLPLYAPKRPRRSPPPPPKSLSTRWIEVGEKAMDLFHDTGLFLYYTVTDFVFGYERVEPTQPHVQSQRQLKSQASGHHPSYPISPPSSSPPSPLKKTICLKSAMKPSSSDDIVYEPRSFLPSPPLSSTSSSETSAFSNLNEAGLSSKRTVRFKSPPPPPRPQSVCEDESDLRQPLCPTNNTISDRPPLPTPPPSNASGSSPSPPTTFLGLYPKIDQALTAAIHRQTKAKAKVPRKIKHREHIFHSQFKANVKDQLRKTREDMERELYLLRKRTSGFRSSMREFRGWLGYRERLELLQKLEDMRRAYFKE</sequence>
<dbReference type="Proteomes" id="UP000008370">
    <property type="component" value="Unassembled WGS sequence"/>
</dbReference>
<evidence type="ECO:0000313" key="2">
    <source>
        <dbReference type="EMBL" id="EKM49026.1"/>
    </source>
</evidence>